<sequence>MTEVRTPPAAVLWDMDGTLIDTEPLWMAAESTLVAAHGGVWTAAQAVAMIGSPMAVAGAHLRAAGVELEDAEIIAALNAQVRAGVAAETPWRPGALAALARLRAAGVPQALVTSSFGELAYPFADTAQVFDVVVAGDEVVHAKPHPEPYRRAAELLGVPVEACIAVEDSRSGVAAALASGARTVAVDGHQVVPDDARLSRTGHLDALSLDVLARLVAGEVLDLR</sequence>
<name>A0A511J626_9CELL</name>
<keyword evidence="7" id="KW-1185">Reference proteome</keyword>
<dbReference type="InterPro" id="IPR036412">
    <property type="entry name" value="HAD-like_sf"/>
</dbReference>
<dbReference type="Pfam" id="PF00702">
    <property type="entry name" value="Hydrolase"/>
    <property type="match status" value="1"/>
</dbReference>
<dbReference type="EMBL" id="BJWG01000001">
    <property type="protein sequence ID" value="GEL93441.1"/>
    <property type="molecule type" value="Genomic_DNA"/>
</dbReference>
<evidence type="ECO:0000256" key="3">
    <source>
        <dbReference type="ARBA" id="ARBA00022723"/>
    </source>
</evidence>
<dbReference type="SFLD" id="SFLDS00003">
    <property type="entry name" value="Haloacid_Dehalogenase"/>
    <property type="match status" value="1"/>
</dbReference>
<keyword evidence="3" id="KW-0479">Metal-binding</keyword>
<dbReference type="SFLD" id="SFLDG01129">
    <property type="entry name" value="C1.5:_HAD__Beta-PGM__Phosphata"/>
    <property type="match status" value="1"/>
</dbReference>
<dbReference type="CDD" id="cd07505">
    <property type="entry name" value="HAD_BPGM-like"/>
    <property type="match status" value="1"/>
</dbReference>
<keyword evidence="5" id="KW-0119">Carbohydrate metabolism</keyword>
<comment type="similarity">
    <text evidence="2">Belongs to the HAD-like hydrolase superfamily. CbbY/CbbZ/Gph/YieH family.</text>
</comment>
<evidence type="ECO:0000256" key="1">
    <source>
        <dbReference type="ARBA" id="ARBA00001946"/>
    </source>
</evidence>
<reference evidence="6 7" key="1">
    <citation type="submission" date="2019-07" db="EMBL/GenBank/DDBJ databases">
        <title>Whole genome shotgun sequence of Cellulomonas composti NBRC 100758.</title>
        <authorList>
            <person name="Hosoyama A."/>
            <person name="Uohara A."/>
            <person name="Ohji S."/>
            <person name="Ichikawa N."/>
        </authorList>
    </citation>
    <scope>NUCLEOTIDE SEQUENCE [LARGE SCALE GENOMIC DNA]</scope>
    <source>
        <strain evidence="6 7">NBRC 100758</strain>
    </source>
</reference>
<dbReference type="Gene3D" id="1.10.150.240">
    <property type="entry name" value="Putative phosphatase, domain 2"/>
    <property type="match status" value="1"/>
</dbReference>
<gene>
    <name evidence="6" type="ORF">CCO02nite_00990</name>
</gene>
<dbReference type="InterPro" id="IPR023214">
    <property type="entry name" value="HAD_sf"/>
</dbReference>
<dbReference type="NCBIfam" id="TIGR01509">
    <property type="entry name" value="HAD-SF-IA-v3"/>
    <property type="match status" value="1"/>
</dbReference>
<comment type="caution">
    <text evidence="6">The sequence shown here is derived from an EMBL/GenBank/DDBJ whole genome shotgun (WGS) entry which is preliminary data.</text>
</comment>
<keyword evidence="4" id="KW-0460">Magnesium</keyword>
<evidence type="ECO:0000313" key="6">
    <source>
        <dbReference type="EMBL" id="GEL93441.1"/>
    </source>
</evidence>
<dbReference type="InterPro" id="IPR051600">
    <property type="entry name" value="Beta-PGM-like"/>
</dbReference>
<dbReference type="GO" id="GO:0003824">
    <property type="term" value="F:catalytic activity"/>
    <property type="evidence" value="ECO:0007669"/>
    <property type="project" value="UniProtKB-ARBA"/>
</dbReference>
<evidence type="ECO:0000313" key="7">
    <source>
        <dbReference type="Proteomes" id="UP000321720"/>
    </source>
</evidence>
<dbReference type="PANTHER" id="PTHR46193">
    <property type="entry name" value="6-PHOSPHOGLUCONATE PHOSPHATASE"/>
    <property type="match status" value="1"/>
</dbReference>
<comment type="cofactor">
    <cofactor evidence="1">
        <name>Mg(2+)</name>
        <dbReference type="ChEBI" id="CHEBI:18420"/>
    </cofactor>
</comment>
<dbReference type="Proteomes" id="UP000321720">
    <property type="component" value="Unassembled WGS sequence"/>
</dbReference>
<dbReference type="Gene3D" id="3.40.50.1000">
    <property type="entry name" value="HAD superfamily/HAD-like"/>
    <property type="match status" value="1"/>
</dbReference>
<evidence type="ECO:0000256" key="4">
    <source>
        <dbReference type="ARBA" id="ARBA00022842"/>
    </source>
</evidence>
<dbReference type="InterPro" id="IPR006439">
    <property type="entry name" value="HAD-SF_hydro_IA"/>
</dbReference>
<organism evidence="6 7">
    <name type="scientific">Cellulomonas composti</name>
    <dbReference type="NCBI Taxonomy" id="266130"/>
    <lineage>
        <taxon>Bacteria</taxon>
        <taxon>Bacillati</taxon>
        <taxon>Actinomycetota</taxon>
        <taxon>Actinomycetes</taxon>
        <taxon>Micrococcales</taxon>
        <taxon>Cellulomonadaceae</taxon>
        <taxon>Cellulomonas</taxon>
    </lineage>
</organism>
<dbReference type="AlphaFoldDB" id="A0A511J626"/>
<dbReference type="GO" id="GO:0046872">
    <property type="term" value="F:metal ion binding"/>
    <property type="evidence" value="ECO:0007669"/>
    <property type="project" value="UniProtKB-KW"/>
</dbReference>
<accession>A0A511J626</accession>
<evidence type="ECO:0000256" key="2">
    <source>
        <dbReference type="ARBA" id="ARBA00006171"/>
    </source>
</evidence>
<dbReference type="SUPFAM" id="SSF56784">
    <property type="entry name" value="HAD-like"/>
    <property type="match status" value="1"/>
</dbReference>
<protein>
    <submittedName>
        <fullName evidence="6">Haloacid dehalogenase</fullName>
    </submittedName>
</protein>
<evidence type="ECO:0000256" key="5">
    <source>
        <dbReference type="ARBA" id="ARBA00023277"/>
    </source>
</evidence>
<proteinExistence type="inferred from homology"/>
<dbReference type="PANTHER" id="PTHR46193:SF18">
    <property type="entry name" value="HEXITOL PHOSPHATASE B"/>
    <property type="match status" value="1"/>
</dbReference>
<dbReference type="InterPro" id="IPR023198">
    <property type="entry name" value="PGP-like_dom2"/>
</dbReference>